<proteinExistence type="predicted"/>
<reference evidence="2 3" key="1">
    <citation type="submission" date="2014-01" db="EMBL/GenBank/DDBJ databases">
        <title>Genome sequence and analysis of Xanthomonas arboricola pv. pruni.</title>
        <authorList>
            <person name="Fujikawa T."/>
            <person name="Nakazono-Nagaoka E."/>
        </authorList>
    </citation>
    <scope>NUCLEOTIDE SEQUENCE [LARGE SCALE GENOMIC DNA]</scope>
    <source>
        <strain evidence="3">MAFF 311562</strain>
    </source>
</reference>
<accession>W4S4H9</accession>
<evidence type="ECO:0000313" key="3">
    <source>
        <dbReference type="Proteomes" id="UP000019143"/>
    </source>
</evidence>
<organism evidence="2 3">
    <name type="scientific">Xanthomonas arboricola pv. pruni str. MAFF 311562</name>
    <dbReference type="NCBI Taxonomy" id="1414836"/>
    <lineage>
        <taxon>Bacteria</taxon>
        <taxon>Pseudomonadati</taxon>
        <taxon>Pseudomonadota</taxon>
        <taxon>Gammaproteobacteria</taxon>
        <taxon>Lysobacterales</taxon>
        <taxon>Lysobacteraceae</taxon>
        <taxon>Xanthomonas</taxon>
    </lineage>
</organism>
<dbReference type="InterPro" id="IPR013780">
    <property type="entry name" value="Glyco_hydro_b"/>
</dbReference>
<sequence length="90" mass="10138">MLYFGKFLDAGYLSRSCSMVLVAINLDPNAAQDAAIEVPLWELGLPDHASVAVDDLWDGHRFTWQGKQQHIRLEATRPFALWRIRAGEVA</sequence>
<dbReference type="InterPro" id="IPR049171">
    <property type="entry name" value="GLGE_C"/>
</dbReference>
<feature type="domain" description="Alpha-1,4-glucan:maltose-1-phosphate maltosyltransferase C-terminal" evidence="1">
    <location>
        <begin position="16"/>
        <end position="77"/>
    </location>
</feature>
<dbReference type="AlphaFoldDB" id="W4S4H9"/>
<dbReference type="EMBL" id="BAVB01000303">
    <property type="protein sequence ID" value="GAE51525.1"/>
    <property type="molecule type" value="Genomic_DNA"/>
</dbReference>
<name>W4S4H9_9XANT</name>
<evidence type="ECO:0000313" key="2">
    <source>
        <dbReference type="EMBL" id="GAE51525.1"/>
    </source>
</evidence>
<dbReference type="Gene3D" id="2.60.40.1180">
    <property type="entry name" value="Golgi alpha-mannosidase II"/>
    <property type="match status" value="1"/>
</dbReference>
<evidence type="ECO:0000259" key="1">
    <source>
        <dbReference type="Pfam" id="PF21702"/>
    </source>
</evidence>
<comment type="caution">
    <text evidence="2">The sequence shown here is derived from an EMBL/GenBank/DDBJ whole genome shotgun (WGS) entry which is preliminary data.</text>
</comment>
<gene>
    <name evidence="2" type="ORF">XPU_3057</name>
</gene>
<dbReference type="Pfam" id="PF21702">
    <property type="entry name" value="GLGE_C"/>
    <property type="match status" value="1"/>
</dbReference>
<protein>
    <submittedName>
        <fullName evidence="2">Alpha-amylase</fullName>
    </submittedName>
</protein>
<dbReference type="Proteomes" id="UP000019143">
    <property type="component" value="Unassembled WGS sequence"/>
</dbReference>